<dbReference type="InterPro" id="IPR001173">
    <property type="entry name" value="Glyco_trans_2-like"/>
</dbReference>
<dbReference type="PANTHER" id="PTHR43630">
    <property type="entry name" value="POLY-BETA-1,6-N-ACETYL-D-GLUCOSAMINE SYNTHASE"/>
    <property type="match status" value="1"/>
</dbReference>
<comment type="caution">
    <text evidence="2">The sequence shown here is derived from an EMBL/GenBank/DDBJ whole genome shotgun (WGS) entry which is preliminary data.</text>
</comment>
<keyword evidence="3" id="KW-1185">Reference proteome</keyword>
<dbReference type="Gene3D" id="1.25.40.10">
    <property type="entry name" value="Tetratricopeptide repeat domain"/>
    <property type="match status" value="1"/>
</dbReference>
<dbReference type="GO" id="GO:0016757">
    <property type="term" value="F:glycosyltransferase activity"/>
    <property type="evidence" value="ECO:0007669"/>
    <property type="project" value="UniProtKB-KW"/>
</dbReference>
<evidence type="ECO:0000259" key="1">
    <source>
        <dbReference type="Pfam" id="PF00535"/>
    </source>
</evidence>
<dbReference type="SUPFAM" id="SSF53448">
    <property type="entry name" value="Nucleotide-diphospho-sugar transferases"/>
    <property type="match status" value="1"/>
</dbReference>
<evidence type="ECO:0000313" key="2">
    <source>
        <dbReference type="EMBL" id="MCR1900273.1"/>
    </source>
</evidence>
<accession>A0AAE3L4M1</accession>
<dbReference type="AlphaFoldDB" id="A0AAE3L4M1"/>
<dbReference type="Gene3D" id="3.90.550.10">
    <property type="entry name" value="Spore Coat Polysaccharide Biosynthesis Protein SpsA, Chain A"/>
    <property type="match status" value="1"/>
</dbReference>
<keyword evidence="2" id="KW-0328">Glycosyltransferase</keyword>
<dbReference type="PANTHER" id="PTHR43630:SF2">
    <property type="entry name" value="GLYCOSYLTRANSFERASE"/>
    <property type="match status" value="1"/>
</dbReference>
<organism evidence="2 3">
    <name type="scientific">Irregularibacter muris</name>
    <dbReference type="NCBI Taxonomy" id="1796619"/>
    <lineage>
        <taxon>Bacteria</taxon>
        <taxon>Bacillati</taxon>
        <taxon>Bacillota</taxon>
        <taxon>Clostridia</taxon>
        <taxon>Eubacteriales</taxon>
        <taxon>Eubacteriaceae</taxon>
        <taxon>Irregularibacter</taxon>
    </lineage>
</organism>
<gene>
    <name evidence="2" type="ORF">NSA47_15010</name>
</gene>
<keyword evidence="2" id="KW-0808">Transferase</keyword>
<name>A0AAE3L4M1_9FIRM</name>
<dbReference type="CDD" id="cd02511">
    <property type="entry name" value="Beta4Glucosyltransferase"/>
    <property type="match status" value="1"/>
</dbReference>
<dbReference type="Proteomes" id="UP001205748">
    <property type="component" value="Unassembled WGS sequence"/>
</dbReference>
<dbReference type="EMBL" id="JANKAS010000025">
    <property type="protein sequence ID" value="MCR1900273.1"/>
    <property type="molecule type" value="Genomic_DNA"/>
</dbReference>
<dbReference type="RefSeq" id="WP_257533475.1">
    <property type="nucleotide sequence ID" value="NZ_JANKAS010000025.1"/>
</dbReference>
<dbReference type="SUPFAM" id="SSF81901">
    <property type="entry name" value="HCP-like"/>
    <property type="match status" value="1"/>
</dbReference>
<reference evidence="2" key="1">
    <citation type="submission" date="2022-07" db="EMBL/GenBank/DDBJ databases">
        <title>Enhanced cultured diversity of the mouse gut microbiota enables custom-made synthetic communities.</title>
        <authorList>
            <person name="Afrizal A."/>
        </authorList>
    </citation>
    <scope>NUCLEOTIDE SEQUENCE</scope>
    <source>
        <strain evidence="2">DSM 28593</strain>
    </source>
</reference>
<dbReference type="InterPro" id="IPR029044">
    <property type="entry name" value="Nucleotide-diphossugar_trans"/>
</dbReference>
<dbReference type="InterPro" id="IPR011990">
    <property type="entry name" value="TPR-like_helical_dom_sf"/>
</dbReference>
<evidence type="ECO:0000313" key="3">
    <source>
        <dbReference type="Proteomes" id="UP001205748"/>
    </source>
</evidence>
<proteinExistence type="predicted"/>
<dbReference type="Pfam" id="PF00535">
    <property type="entry name" value="Glycos_transf_2"/>
    <property type="match status" value="1"/>
</dbReference>
<dbReference type="EC" id="2.4.-.-" evidence="2"/>
<sequence length="358" mass="42734">MIEISLCMIVRDEESVLKRCLDSIYDIVDEIIIVDTGSIDRTKEIAKLYTDKIYDFKWIDDFSAARNFSFSKGTKEYLMWLDADDFILEEDRIKLKNFKENTEPIYDQIFMKYNVGFDDQGNVTLSYYRERIFRRSMDFKWVEPVHEVINPGGDIYYLDIAIVHGEKVRKKNDKRNLNIYENILAKNQTLSPRGSYYYARELYYNQLYGKAIKYFLEFLDSNKGWQEDCIQACKLLSLCYAKMGDSINQLRILFRSFEYHVPRADICCEIGQIYFERSNYESAVFWYEMAIKKKNLIENNGFIYHDYYGYIPALQCCLSYYRLGNIEKAIYYNDLAGTYKPKSPAFLYNKEFFNRIDK</sequence>
<protein>
    <submittedName>
        <fullName evidence="2">Glycosyltransferase</fullName>
        <ecNumber evidence="2">2.4.-.-</ecNumber>
    </submittedName>
</protein>
<feature type="domain" description="Glycosyltransferase 2-like" evidence="1">
    <location>
        <begin position="5"/>
        <end position="143"/>
    </location>
</feature>